<reference evidence="2 3" key="1">
    <citation type="submission" date="2018-09" db="EMBL/GenBank/DDBJ databases">
        <title>Altererythrobacter spongiae sp. nov., isolated from a marine sponge.</title>
        <authorList>
            <person name="Zhuang L."/>
            <person name="Luo L."/>
        </authorList>
    </citation>
    <scope>NUCLEOTIDE SEQUENCE [LARGE SCALE GENOMIC DNA]</scope>
    <source>
        <strain evidence="2 3">HN-Y73</strain>
    </source>
</reference>
<organism evidence="2 3">
    <name type="scientific">Altericroceibacterium spongiae</name>
    <dbReference type="NCBI Taxonomy" id="2320269"/>
    <lineage>
        <taxon>Bacteria</taxon>
        <taxon>Pseudomonadati</taxon>
        <taxon>Pseudomonadota</taxon>
        <taxon>Alphaproteobacteria</taxon>
        <taxon>Sphingomonadales</taxon>
        <taxon>Erythrobacteraceae</taxon>
        <taxon>Altericroceibacterium</taxon>
    </lineage>
</organism>
<evidence type="ECO:0000256" key="1">
    <source>
        <dbReference type="SAM" id="SignalP"/>
    </source>
</evidence>
<name>A0A420EMJ7_9SPHN</name>
<dbReference type="RefSeq" id="WP_120324354.1">
    <property type="nucleotide sequence ID" value="NZ_RAPF01000003.1"/>
</dbReference>
<dbReference type="AlphaFoldDB" id="A0A420EMJ7"/>
<comment type="caution">
    <text evidence="2">The sequence shown here is derived from an EMBL/GenBank/DDBJ whole genome shotgun (WGS) entry which is preliminary data.</text>
</comment>
<feature type="chain" id="PRO_5018989929" evidence="1">
    <location>
        <begin position="20"/>
        <end position="191"/>
    </location>
</feature>
<gene>
    <name evidence="2" type="ORF">D6851_08030</name>
</gene>
<proteinExistence type="predicted"/>
<dbReference type="EMBL" id="RAPF01000003">
    <property type="protein sequence ID" value="RKF21949.1"/>
    <property type="molecule type" value="Genomic_DNA"/>
</dbReference>
<keyword evidence="3" id="KW-1185">Reference proteome</keyword>
<dbReference type="OrthoDB" id="7907497at2"/>
<dbReference type="Proteomes" id="UP000284395">
    <property type="component" value="Unassembled WGS sequence"/>
</dbReference>
<evidence type="ECO:0000313" key="2">
    <source>
        <dbReference type="EMBL" id="RKF21949.1"/>
    </source>
</evidence>
<sequence>MRYLLLGITLVALPSLSFAAGTDQRTPLERGFDGALHVCENWILDPQQWVENPKNLIEQAGLGAEMGMVDDVPDIALPPPSWRQNTIYWRINSTLTGGYILVTSTTLPICHITGGARKDDLYPVVKSVLTSADFQERWSKIDQRREGDMTSITYRSVSDPNFTLTVSHPSESGGSLDRVQVLASAQYAVPN</sequence>
<keyword evidence="1" id="KW-0732">Signal</keyword>
<evidence type="ECO:0000313" key="3">
    <source>
        <dbReference type="Proteomes" id="UP000284395"/>
    </source>
</evidence>
<feature type="signal peptide" evidence="1">
    <location>
        <begin position="1"/>
        <end position="19"/>
    </location>
</feature>
<protein>
    <submittedName>
        <fullName evidence="2">Uncharacterized protein</fullName>
    </submittedName>
</protein>
<accession>A0A420EMJ7</accession>